<keyword evidence="1" id="KW-0175">Coiled coil</keyword>
<evidence type="ECO:0000313" key="3">
    <source>
        <dbReference type="EMBL" id="JAP66692.1"/>
    </source>
</evidence>
<feature type="compositionally biased region" description="Basic and acidic residues" evidence="2">
    <location>
        <begin position="149"/>
        <end position="158"/>
    </location>
</feature>
<feature type="compositionally biased region" description="Polar residues" evidence="2">
    <location>
        <begin position="1011"/>
        <end position="1026"/>
    </location>
</feature>
<feature type="region of interest" description="Disordered" evidence="2">
    <location>
        <begin position="1717"/>
        <end position="1848"/>
    </location>
</feature>
<feature type="region of interest" description="Disordered" evidence="2">
    <location>
        <begin position="2326"/>
        <end position="2348"/>
    </location>
</feature>
<feature type="region of interest" description="Disordered" evidence="2">
    <location>
        <begin position="776"/>
        <end position="809"/>
    </location>
</feature>
<feature type="compositionally biased region" description="Low complexity" evidence="2">
    <location>
        <begin position="1265"/>
        <end position="1274"/>
    </location>
</feature>
<feature type="region of interest" description="Disordered" evidence="2">
    <location>
        <begin position="827"/>
        <end position="1092"/>
    </location>
</feature>
<feature type="compositionally biased region" description="Basic and acidic residues" evidence="2">
    <location>
        <begin position="1737"/>
        <end position="1756"/>
    </location>
</feature>
<name>A0A131XK01_9ACAR</name>
<dbReference type="EMBL" id="GEFH01001889">
    <property type="protein sequence ID" value="JAP66692.1"/>
    <property type="molecule type" value="mRNA"/>
</dbReference>
<sequence length="2977" mass="322606">SQQSAQEEEQATSRHNEKSEELASEHSANQITIDEEVVKMNDVSVNESQDASVPTEFLKEGSGQFSMEKHADHSSTHEISEVKQETLREESRVVSVHSESTVRYEASEALLTKESINRSTRDCEIVIAEVDPSQTKLRGIVMPEEENERNDTTEHFENGRTTYTSSNEIHVAEQEPAVDRVSELTSTGASVPKESSKESDSEGPVGQSTNDEIVAVKTETPVDETSEIRVSCAADTLGETFENSPIEEPVCQSAEDEGVTTADEEASIELVSSDLKTQGEHPDETAIENTLVHIAAGQDVTNVKEAVSRNEFPEMDVSNELAALSKTSDVTAREELGNHSNVGMSAAEVKAEISRGEVPGIVVSTEASRPNETSEVPVKEATGKDTECTNVDIAKEEPHIGACELPEMASFSELSGQSKAPDVVVSEGSLNHDNRTTEATKVDAEVLVAEVLDTAASTEAIGRNTMPEQSSSEVPLNANANDNITSAELGTFVRELVCDGSSELSGQSKTSDELTSEGLVTGSIDNHDDTNVNTETPVNELPEIVVSYETNVRSTSEEPASEETPRSGTSHIEVIEETSFSAVPETAVSVELSKPSGTSEEPICEAPVNHNSTEGELDSIDPDESANELLKSAAFNESSPQSEGSNRPVNEEARYQVEYDHLNTSLKNDTSVSKLPEIVTSNETAIGGKSSGELASEEAAQQAVTYDITEIKGETRTSQFPEIAVLAETSLQNTSEKLEYQETTKRSTSVDASTEVRAETSNELPDIRMFGEAKVEDEMTEDSTSEEGVNRSTSIEQTAKVYAETPESESTGIVACNEMIALSNAAENSSAEKNVLEGVSDGDNTAVDGQTSSNILPEIAAPDEANVQTKTSAKLEKDVVEDVDPSNIEMTEAKAGTITSELSDILPPNEDSVPNVTSQASTSRENPRETGGGVEIPKIMDDVPTSDVPEYPMYREPAVGGKSTQELKSDAAVNEGIADSDVADGKSDASIEEMSDVTALNEESVNEATEEATTSKGNAHQSSVDNGNAEMKTEISTSGLLEITESDKVDTQAVEEPASQHPVTQNASDNYATDATPGTSVNEPLEKSESIKCPECEEFGNTLSETSEVSLENMTKGSTSENIVVGVITEQGQPKAVCVEHTGSPTKLAKRFANADSYDELTEDNETGSTSADSGDGEQLGTTRPVKSREGGWIEMVDKVPEGDVIRSSSDDITKGCIETHASGDTHALNEERRRSQEESVRKSTEERFAKQESVDYHAVYAKNTTRGRSTTDGSTREEVSTGFSEATNDDQTAVIEKGSEDVSNADVEETAGGSSGAPSEKGYAHTSERANSSGEGTDGGDATWGWPATEEIANVTDSREGRVELTDGLSESDKGEVLDTEISTCQDVVDATEPVTTEAYNVDALGTLLNSPLQQETKDDRSSLLEYAEEIVSTVLTRCVTYLEENNQEWRREKQAGRNPCELNVDTNSTDKEDAIKTTRDDDEKLRAPLPHLDSTNKDSYNGDAFEPIVLRQSALEEVASFSDHQNAVTRRDSTQEVLVGPVSIEKEEDPSGVLSSPIPNEKRDESVNTGQAGETTANSETAENAETNAPVNNEENVVISQITEERRDGDAVDNTASISEVSIEDASSSKADTNSSLSASKRDHEFPGQTVVQSDQSEDKQHEEQSEVARQLDAASRDISESASEARQNFVVVENDSQRVESAHTVVAEEVIIGKESQLREKSFTESSCSAGEGGFEHSASDKGARRADDRESTDAETATAVNSFSESSATTVSINTANSEEGVSEQSTRVSKQESDVVQATEVTKDNPVDSADEVHENIPNSESKETHSPNAQHTVVDSKDDAEWREKSTFWPRNFLKSSRQSDIPHNALHGHQGWEVSEGANTTVVPDSHDTSGQDMHPEAVVSDEENNQTNAFCTNVDYASQDKDISKPEGSAAVDNDMNSLGALSTVYESSLEYIRSYTDEHISASDITATLIGDFSAVGKTTTSHQQELPFKDSTAVGGVFQTDEHSDEEKAEEDSKESVETTSDIGAENESTQDVLKTKSDPDVTPGFVSDETSGAVRKPVEATVSLAGLTDMHPQEERKTIVPQVLDDPTTIRETSEDNIAAMKDTGVVLQSQEKLEERQESPQMKSCQNIADDTSTGNKLCGLRAKSLDEEYRKRQEKERRGLQARSFDEENLKRHDTLSRGIVAADEVPSGVFETKIRDTHAVLQEGEQPLEQDEVATMDFSDEEERSLEIEMGAREQIVSVDVHEVPNVRESGSIANGKTATDDVREEIVLEKTHSAEATTNVNDIERTNRTEEANLTQLDDGIPVQKVEVGTEEHGANTSHDHNENADVEGPSEKLPQTIGALKTAVMVHDDTKLEAVECSEDLLQSVATEADFSSDIYEHVGDELAVDAGTDETSGERETGLPATSGVSSTHGDQRASSDECKGIEQVEASNEAKQRDQDGEPHKRSSSDALEDVIVPEHIQSPSNKSSTESEAASEEQVIVANGDLKCAVEDFSRLISSDGGDVQASKKSEEERRTRPAAVIAESSNENAASEVTEGEDSDKNRLPNASDAKEDSKTDKDNQEDSLKTDSSESFDVSAAGEEDIDSGSRNVKENTTRKVTEAVEQSERTEGGIPGSGDPVKSTRIFQRTVKRTESTRTVRRTRSFLPYTKWIRGEKQQRARQETRDEDDVTEPVEEVIVAPQQAFPAMSIPRVGLCPTPDCSPGSVCSVAVQAFPSVVDQAVQVEFDEPDCITRLVELQIAMNEQEEVRRQDMKAACELVEKLEAMQLSESLMRTQLRAMDAERREQSAREARLRDELTAWQETVQQQQLLLQQLKEDLDDTEDTLAAQRQEANRLREQMLVLQESCDSGLLMVDVLGRADKEVQTPDGGQQSLSSSSPYKGIRLDNPSPVYLDQLSQHRRLSALVSSQLEATANRIAQLRREAAVNRPRGSTIDEYVQELAVRTDVIQCPDASPSKNDSAV</sequence>
<feature type="coiled-coil region" evidence="1">
    <location>
        <begin position="2792"/>
        <end position="2861"/>
    </location>
</feature>
<accession>A0A131XK01</accession>
<feature type="compositionally biased region" description="Polar residues" evidence="2">
    <location>
        <begin position="912"/>
        <end position="924"/>
    </location>
</feature>
<evidence type="ECO:0000256" key="2">
    <source>
        <dbReference type="SAM" id="MobiDB-lite"/>
    </source>
</evidence>
<feature type="non-terminal residue" evidence="3">
    <location>
        <position position="1"/>
    </location>
</feature>
<feature type="compositionally biased region" description="Polar residues" evidence="2">
    <location>
        <begin position="2029"/>
        <end position="2043"/>
    </location>
</feature>
<feature type="compositionally biased region" description="Polar residues" evidence="2">
    <location>
        <begin position="2883"/>
        <end position="2894"/>
    </location>
</feature>
<feature type="region of interest" description="Disordered" evidence="2">
    <location>
        <begin position="2511"/>
        <end position="2638"/>
    </location>
</feature>
<feature type="compositionally biased region" description="Acidic residues" evidence="2">
    <location>
        <begin position="1"/>
        <end position="10"/>
    </location>
</feature>
<feature type="compositionally biased region" description="Basic and acidic residues" evidence="2">
    <location>
        <begin position="2555"/>
        <end position="2585"/>
    </location>
</feature>
<feature type="compositionally biased region" description="Basic and acidic residues" evidence="2">
    <location>
        <begin position="170"/>
        <end position="182"/>
    </location>
</feature>
<feature type="compositionally biased region" description="Basic and acidic residues" evidence="2">
    <location>
        <begin position="1659"/>
        <end position="1669"/>
    </location>
</feature>
<feature type="region of interest" description="Disordered" evidence="2">
    <location>
        <begin position="2878"/>
        <end position="2900"/>
    </location>
</feature>
<organism evidence="3">
    <name type="scientific">Hyalomma excavatum</name>
    <dbReference type="NCBI Taxonomy" id="257692"/>
    <lineage>
        <taxon>Eukaryota</taxon>
        <taxon>Metazoa</taxon>
        <taxon>Ecdysozoa</taxon>
        <taxon>Arthropoda</taxon>
        <taxon>Chelicerata</taxon>
        <taxon>Arachnida</taxon>
        <taxon>Acari</taxon>
        <taxon>Parasitiformes</taxon>
        <taxon>Ixodida</taxon>
        <taxon>Ixodoidea</taxon>
        <taxon>Ixodidae</taxon>
        <taxon>Hyalomminae</taxon>
        <taxon>Hyalomma</taxon>
    </lineage>
</organism>
<feature type="compositionally biased region" description="Polar residues" evidence="2">
    <location>
        <begin position="1622"/>
        <end position="1641"/>
    </location>
</feature>
<feature type="compositionally biased region" description="Polar residues" evidence="2">
    <location>
        <begin position="159"/>
        <end position="168"/>
    </location>
</feature>
<feature type="compositionally biased region" description="Basic and acidic residues" evidence="2">
    <location>
        <begin position="2427"/>
        <end position="2462"/>
    </location>
</feature>
<feature type="compositionally biased region" description="Polar residues" evidence="2">
    <location>
        <begin position="1569"/>
        <end position="1598"/>
    </location>
</feature>
<feature type="compositionally biased region" description="Polar residues" evidence="2">
    <location>
        <begin position="1758"/>
        <end position="1805"/>
    </location>
</feature>
<feature type="compositionally biased region" description="Basic and acidic residues" evidence="2">
    <location>
        <begin position="2521"/>
        <end position="2531"/>
    </location>
</feature>
<feature type="region of interest" description="Disordered" evidence="2">
    <location>
        <begin position="2403"/>
        <end position="2493"/>
    </location>
</feature>
<feature type="compositionally biased region" description="Polar residues" evidence="2">
    <location>
        <begin position="1061"/>
        <end position="1082"/>
    </location>
</feature>
<proteinExistence type="evidence at transcript level"/>
<feature type="region of interest" description="Disordered" evidence="2">
    <location>
        <begin position="1155"/>
        <end position="1192"/>
    </location>
</feature>
<feature type="region of interest" description="Disordered" evidence="2">
    <location>
        <begin position="1452"/>
        <end position="1474"/>
    </location>
</feature>
<feature type="compositionally biased region" description="Basic and acidic residues" evidence="2">
    <location>
        <begin position="2326"/>
        <end position="2339"/>
    </location>
</feature>
<feature type="compositionally biased region" description="Basic and acidic residues" evidence="2">
    <location>
        <begin position="2605"/>
        <end position="2625"/>
    </location>
</feature>
<protein>
    <submittedName>
        <fullName evidence="3">Putative microtubule-associated protein futsch</fullName>
    </submittedName>
</protein>
<feature type="compositionally biased region" description="Polar residues" evidence="2">
    <location>
        <begin position="1282"/>
        <end position="1292"/>
    </location>
</feature>
<feature type="region of interest" description="Disordered" evidence="2">
    <location>
        <begin position="2009"/>
        <end position="2065"/>
    </location>
</feature>
<feature type="region of interest" description="Disordered" evidence="2">
    <location>
        <begin position="1"/>
        <end position="35"/>
    </location>
</feature>
<evidence type="ECO:0000256" key="1">
    <source>
        <dbReference type="SAM" id="Coils"/>
    </source>
</evidence>
<feature type="region of interest" description="Disordered" evidence="2">
    <location>
        <begin position="1523"/>
        <end position="1598"/>
    </location>
</feature>
<feature type="region of interest" description="Disordered" evidence="2">
    <location>
        <begin position="61"/>
        <end position="102"/>
    </location>
</feature>
<feature type="region of interest" description="Disordered" evidence="2">
    <location>
        <begin position="1215"/>
        <end position="1362"/>
    </location>
</feature>
<feature type="compositionally biased region" description="Acidic residues" evidence="2">
    <location>
        <begin position="1157"/>
        <end position="1166"/>
    </location>
</feature>
<feature type="compositionally biased region" description="Basic and acidic residues" evidence="2">
    <location>
        <begin position="1806"/>
        <end position="1831"/>
    </location>
</feature>
<feature type="region of interest" description="Disordered" evidence="2">
    <location>
        <begin position="2122"/>
        <end position="2149"/>
    </location>
</feature>
<feature type="region of interest" description="Disordered" evidence="2">
    <location>
        <begin position="590"/>
        <end position="622"/>
    </location>
</feature>
<feature type="compositionally biased region" description="Basic and acidic residues" evidence="2">
    <location>
        <begin position="1222"/>
        <end position="1256"/>
    </location>
</feature>
<feature type="compositionally biased region" description="Acidic residues" evidence="2">
    <location>
        <begin position="254"/>
        <end position="264"/>
    </location>
</feature>
<feature type="compositionally biased region" description="Basic and acidic residues" evidence="2">
    <location>
        <begin position="67"/>
        <end position="92"/>
    </location>
</feature>
<feature type="compositionally biased region" description="Basic and acidic residues" evidence="2">
    <location>
        <begin position="11"/>
        <end position="24"/>
    </location>
</feature>
<feature type="region of interest" description="Disordered" evidence="2">
    <location>
        <begin position="136"/>
        <end position="213"/>
    </location>
</feature>
<feature type="region of interest" description="Disordered" evidence="2">
    <location>
        <begin position="1622"/>
        <end position="1687"/>
    </location>
</feature>
<feature type="region of interest" description="Disordered" evidence="2">
    <location>
        <begin position="239"/>
        <end position="264"/>
    </location>
</feature>
<feature type="region of interest" description="Disordered" evidence="2">
    <location>
        <begin position="737"/>
        <end position="759"/>
    </location>
</feature>
<feature type="compositionally biased region" description="Polar residues" evidence="2">
    <location>
        <begin position="365"/>
        <end position="374"/>
    </location>
</feature>
<feature type="compositionally biased region" description="Polar residues" evidence="2">
    <location>
        <begin position="2131"/>
        <end position="2148"/>
    </location>
</feature>
<reference evidence="3" key="1">
    <citation type="journal article" date="2017" name="Ticks Tick Borne Dis.">
        <title>An insight into the sialome of Hyalomma excavatum.</title>
        <authorList>
            <person name="Ribeiro J.M."/>
            <person name="Slovak M."/>
            <person name="Francischetti I.M."/>
        </authorList>
    </citation>
    <scope>NUCLEOTIDE SEQUENCE</scope>
    <source>
        <strain evidence="3">Samish</strain>
        <tissue evidence="3">Salivary glands</tissue>
    </source>
</reference>
<feature type="region of interest" description="Disordered" evidence="2">
    <location>
        <begin position="361"/>
        <end position="384"/>
    </location>
</feature>